<keyword evidence="5" id="KW-0732">Signal</keyword>
<dbReference type="EMBL" id="FMZQ01000008">
    <property type="protein sequence ID" value="SDC91832.1"/>
    <property type="molecule type" value="Genomic_DNA"/>
</dbReference>
<sequence>MTDRDSNKSLATSRRNFLKQSIALAGAVSGIAALGLSAPASLRSAAWAAGSDAPEKAALTVGFIPLTDCASVVVAATQGFGEKYGLTINPSKEASWAGVRDKLNTGELDAAHVLYGMMYGAQLGLAGPQRDMAVLMGLNQNGQAITLSKQLREAGVTNGAQLAEHVKKGGNPLTFAQTFPTGTHAMWLYYWLASVGINPMSDVKTIVVPPPQMVANMRVGNMDGFCVGEPWGARAIFDKIGFTATTTQQIWPDHPEKVLGTTRAFIEQYPNAARALIMAILDASRFIEASEENRKSTAKLISGKAYVNAPVQVIEPRFLAQYEDGLGNSWKDEHAMAFCKDGSVNFPYHSDGMWFLTQFKRWGLLKDAPDYAAVAAQVNQTALYAEAAGALKLAVPSSPLRSSTLIDGVVWDGSNPAAYADSFAIKA</sequence>
<dbReference type="SUPFAM" id="SSF53850">
    <property type="entry name" value="Periplasmic binding protein-like II"/>
    <property type="match status" value="1"/>
</dbReference>
<dbReference type="GO" id="GO:0012505">
    <property type="term" value="C:endomembrane system"/>
    <property type="evidence" value="ECO:0007669"/>
    <property type="project" value="UniProtKB-SubCell"/>
</dbReference>
<keyword evidence="6" id="KW-0472">Membrane</keyword>
<dbReference type="Proteomes" id="UP000199467">
    <property type="component" value="Unassembled WGS sequence"/>
</dbReference>
<keyword evidence="4" id="KW-0997">Cell inner membrane</keyword>
<evidence type="ECO:0000313" key="9">
    <source>
        <dbReference type="Proteomes" id="UP000199467"/>
    </source>
</evidence>
<dbReference type="PANTHER" id="PTHR30024:SF7">
    <property type="entry name" value="NITRATE_NITRITE BINDING PROTEIN NRTA"/>
    <property type="match status" value="1"/>
</dbReference>
<dbReference type="CDD" id="cd13553">
    <property type="entry name" value="PBP2_NrtA_CpmA_like"/>
    <property type="match status" value="1"/>
</dbReference>
<dbReference type="RefSeq" id="WP_017676829.1">
    <property type="nucleotide sequence ID" value="NZ_FMZQ01000008.1"/>
</dbReference>
<dbReference type="InterPro" id="IPR006311">
    <property type="entry name" value="TAT_signal"/>
</dbReference>
<evidence type="ECO:0000313" key="8">
    <source>
        <dbReference type="EMBL" id="SDC91832.1"/>
    </source>
</evidence>
<dbReference type="Pfam" id="PF13379">
    <property type="entry name" value="NMT1_2"/>
    <property type="match status" value="1"/>
</dbReference>
<evidence type="ECO:0000256" key="6">
    <source>
        <dbReference type="ARBA" id="ARBA00023136"/>
    </source>
</evidence>
<keyword evidence="9" id="KW-1185">Reference proteome</keyword>
<organism evidence="8 9">
    <name type="scientific">Ectopseudomonas chengduensis</name>
    <dbReference type="NCBI Taxonomy" id="489632"/>
    <lineage>
        <taxon>Bacteria</taxon>
        <taxon>Pseudomonadati</taxon>
        <taxon>Pseudomonadota</taxon>
        <taxon>Gammaproteobacteria</taxon>
        <taxon>Pseudomonadales</taxon>
        <taxon>Pseudomonadaceae</taxon>
        <taxon>Ectopseudomonas</taxon>
    </lineage>
</organism>
<reference evidence="9" key="1">
    <citation type="submission" date="2016-10" db="EMBL/GenBank/DDBJ databases">
        <authorList>
            <person name="Varghese N."/>
            <person name="Submissions S."/>
        </authorList>
    </citation>
    <scope>NUCLEOTIDE SEQUENCE [LARGE SCALE GENOMIC DNA]</scope>
    <source>
        <strain evidence="9">DSM 26382</strain>
    </source>
</reference>
<keyword evidence="3" id="KW-1003">Cell membrane</keyword>
<evidence type="ECO:0000256" key="2">
    <source>
        <dbReference type="ARBA" id="ARBA00022448"/>
    </source>
</evidence>
<evidence type="ECO:0000256" key="7">
    <source>
        <dbReference type="ARBA" id="ARBA00024031"/>
    </source>
</evidence>
<gene>
    <name evidence="8" type="ORF">SAMN05216576_10821</name>
</gene>
<dbReference type="InterPro" id="IPR044527">
    <property type="entry name" value="NrtA/CpmA_ABC-bd_dom"/>
</dbReference>
<evidence type="ECO:0000256" key="1">
    <source>
        <dbReference type="ARBA" id="ARBA00004308"/>
    </source>
</evidence>
<dbReference type="PANTHER" id="PTHR30024">
    <property type="entry name" value="ALIPHATIC SULFONATES-BINDING PROTEIN-RELATED"/>
    <property type="match status" value="1"/>
</dbReference>
<protein>
    <submittedName>
        <fullName evidence="8">Nitrate/nitrite transport system substrate-binding protein</fullName>
    </submittedName>
</protein>
<dbReference type="AlphaFoldDB" id="A0A1G6QH78"/>
<evidence type="ECO:0000256" key="4">
    <source>
        <dbReference type="ARBA" id="ARBA00022519"/>
    </source>
</evidence>
<dbReference type="Gene3D" id="3.40.190.10">
    <property type="entry name" value="Periplasmic binding protein-like II"/>
    <property type="match status" value="2"/>
</dbReference>
<dbReference type="PROSITE" id="PS51318">
    <property type="entry name" value="TAT"/>
    <property type="match status" value="1"/>
</dbReference>
<keyword evidence="2" id="KW-0813">Transport</keyword>
<evidence type="ECO:0000256" key="5">
    <source>
        <dbReference type="ARBA" id="ARBA00022729"/>
    </source>
</evidence>
<comment type="subcellular location">
    <subcellularLocation>
        <location evidence="1">Endomembrane system</location>
    </subcellularLocation>
</comment>
<evidence type="ECO:0000256" key="3">
    <source>
        <dbReference type="ARBA" id="ARBA00022475"/>
    </source>
</evidence>
<accession>A0A1G6QH78</accession>
<name>A0A1G6QH78_9GAMM</name>
<dbReference type="NCBIfam" id="TIGR01409">
    <property type="entry name" value="TAT_signal_seq"/>
    <property type="match status" value="1"/>
</dbReference>
<dbReference type="InterPro" id="IPR019546">
    <property type="entry name" value="TAT_signal_bac_arc"/>
</dbReference>
<proteinExistence type="inferred from homology"/>
<comment type="similarity">
    <text evidence="7">Belongs to the CmpA/NrtA family.</text>
</comment>